<evidence type="ECO:0000313" key="2">
    <source>
        <dbReference type="EMBL" id="RKD88470.1"/>
    </source>
</evidence>
<feature type="chain" id="PRO_5019041076" description="Nickel/cobalt transporter regulator" evidence="1">
    <location>
        <begin position="28"/>
        <end position="178"/>
    </location>
</feature>
<keyword evidence="3" id="KW-1185">Reference proteome</keyword>
<dbReference type="OrthoDB" id="1119344at2"/>
<name>A0A419VZI3_9BACT</name>
<comment type="caution">
    <text evidence="2">The sequence shown here is derived from an EMBL/GenBank/DDBJ whole genome shotgun (WGS) entry which is preliminary data.</text>
</comment>
<protein>
    <recommendedName>
        <fullName evidence="4">Nickel/cobalt transporter regulator</fullName>
    </recommendedName>
</protein>
<dbReference type="EMBL" id="RAPN01000002">
    <property type="protein sequence ID" value="RKD88470.1"/>
    <property type="molecule type" value="Genomic_DNA"/>
</dbReference>
<evidence type="ECO:0000313" key="3">
    <source>
        <dbReference type="Proteomes" id="UP000283387"/>
    </source>
</evidence>
<sequence>MKAPNKFQIVAVTLMLGLGLSSFSVQAERNDSHKGNKKEYKYKKNDRQKYANKSYKYDDHRYYDRKPVQRHYENERYAYRHPRYGNVYRQFSSAPVHLRHTQGDVYYHSGHYYSYYPQVGYVQIAMPSGYVFATLPGRYERVHYGGHLYFRVGDMMFERCGHGYRLAPQFNVSFSARF</sequence>
<dbReference type="RefSeq" id="WP_147377263.1">
    <property type="nucleotide sequence ID" value="NZ_RAPN01000002.1"/>
</dbReference>
<proteinExistence type="predicted"/>
<organism evidence="2 3">
    <name type="scientific">Mangrovibacterium diazotrophicum</name>
    <dbReference type="NCBI Taxonomy" id="1261403"/>
    <lineage>
        <taxon>Bacteria</taxon>
        <taxon>Pseudomonadati</taxon>
        <taxon>Bacteroidota</taxon>
        <taxon>Bacteroidia</taxon>
        <taxon>Marinilabiliales</taxon>
        <taxon>Prolixibacteraceae</taxon>
        <taxon>Mangrovibacterium</taxon>
    </lineage>
</organism>
<keyword evidence="1" id="KW-0732">Signal</keyword>
<reference evidence="2 3" key="1">
    <citation type="submission" date="2018-09" db="EMBL/GenBank/DDBJ databases">
        <title>Genomic Encyclopedia of Archaeal and Bacterial Type Strains, Phase II (KMG-II): from individual species to whole genera.</title>
        <authorList>
            <person name="Goeker M."/>
        </authorList>
    </citation>
    <scope>NUCLEOTIDE SEQUENCE [LARGE SCALE GENOMIC DNA]</scope>
    <source>
        <strain evidence="2 3">DSM 27148</strain>
    </source>
</reference>
<gene>
    <name evidence="2" type="ORF">BC643_3619</name>
</gene>
<evidence type="ECO:0008006" key="4">
    <source>
        <dbReference type="Google" id="ProtNLM"/>
    </source>
</evidence>
<dbReference type="Proteomes" id="UP000283387">
    <property type="component" value="Unassembled WGS sequence"/>
</dbReference>
<evidence type="ECO:0000256" key="1">
    <source>
        <dbReference type="SAM" id="SignalP"/>
    </source>
</evidence>
<accession>A0A419VZI3</accession>
<feature type="signal peptide" evidence="1">
    <location>
        <begin position="1"/>
        <end position="27"/>
    </location>
</feature>
<dbReference type="AlphaFoldDB" id="A0A419VZI3"/>